<reference evidence="2" key="2">
    <citation type="submission" date="2023-05" db="EMBL/GenBank/DDBJ databases">
        <authorList>
            <consortium name="Lawrence Berkeley National Laboratory"/>
            <person name="Steindorff A."/>
            <person name="Hensen N."/>
            <person name="Bonometti L."/>
            <person name="Westerberg I."/>
            <person name="Brannstrom I.O."/>
            <person name="Guillou S."/>
            <person name="Cros-Aarteil S."/>
            <person name="Calhoun S."/>
            <person name="Haridas S."/>
            <person name="Kuo A."/>
            <person name="Mondo S."/>
            <person name="Pangilinan J."/>
            <person name="Riley R."/>
            <person name="Labutti K."/>
            <person name="Andreopoulos B."/>
            <person name="Lipzen A."/>
            <person name="Chen C."/>
            <person name="Yanf M."/>
            <person name="Daum C."/>
            <person name="Ng V."/>
            <person name="Clum A."/>
            <person name="Ohm R."/>
            <person name="Martin F."/>
            <person name="Silar P."/>
            <person name="Natvig D."/>
            <person name="Lalanne C."/>
            <person name="Gautier V."/>
            <person name="Ament-Velasquez S.L."/>
            <person name="Kruys A."/>
            <person name="Hutchinson M.I."/>
            <person name="Powell A.J."/>
            <person name="Barry K."/>
            <person name="Miller A.N."/>
            <person name="Grigoriev I.V."/>
            <person name="Debuchy R."/>
            <person name="Gladieux P."/>
            <person name="Thoren M.H."/>
            <person name="Johannesson H."/>
        </authorList>
    </citation>
    <scope>NUCLEOTIDE SEQUENCE</scope>
    <source>
        <strain evidence="2">PSN243</strain>
    </source>
</reference>
<evidence type="ECO:0000313" key="3">
    <source>
        <dbReference type="Proteomes" id="UP001321760"/>
    </source>
</evidence>
<organism evidence="2 3">
    <name type="scientific">Podospora aff. communis PSN243</name>
    <dbReference type="NCBI Taxonomy" id="3040156"/>
    <lineage>
        <taxon>Eukaryota</taxon>
        <taxon>Fungi</taxon>
        <taxon>Dikarya</taxon>
        <taxon>Ascomycota</taxon>
        <taxon>Pezizomycotina</taxon>
        <taxon>Sordariomycetes</taxon>
        <taxon>Sordariomycetidae</taxon>
        <taxon>Sordariales</taxon>
        <taxon>Podosporaceae</taxon>
        <taxon>Podospora</taxon>
    </lineage>
</organism>
<dbReference type="Proteomes" id="UP001321760">
    <property type="component" value="Unassembled WGS sequence"/>
</dbReference>
<evidence type="ECO:0000313" key="2">
    <source>
        <dbReference type="EMBL" id="KAK4445769.1"/>
    </source>
</evidence>
<feature type="compositionally biased region" description="Low complexity" evidence="1">
    <location>
        <begin position="1453"/>
        <end position="1463"/>
    </location>
</feature>
<accession>A0AAV9GCA1</accession>
<dbReference type="EMBL" id="MU865962">
    <property type="protein sequence ID" value="KAK4445769.1"/>
    <property type="molecule type" value="Genomic_DNA"/>
</dbReference>
<dbReference type="InterPro" id="IPR052957">
    <property type="entry name" value="Auxin_embryo_med"/>
</dbReference>
<name>A0AAV9GCA1_9PEZI</name>
<dbReference type="PANTHER" id="PTHR32387:SF0">
    <property type="entry name" value="PROTEIN NO VEIN"/>
    <property type="match status" value="1"/>
</dbReference>
<sequence>MAAPNRPRSREEARELVDKILESQGRPKQADWESITEKLTEAEIRVLELSFATKDRLIGSSVITLAQNLYTSNARFIFELLQNAEDNDYSEAINHGEAPKVTISLYPNHVVLECNENGFNDVNLTAICAIGESSKTAAGGGGGYIGNKGIGFKSVFMAADRVHIQSGHLCFRFAHKQGDSGMGMITPIWEEPVPSVGERCTRITLDLREGGSSEDRARRNQAIYDQLGDIHDAILLFMKKIQKLEICFYNEEWGEADAPRKVIIHSIERSGTKAVCRKRTSQLGQDIVTDVRHYHVTGRTATGLAKSQRRTYSNSEEASRVYSQGEVVLAFPVTIESVPVLDNQWLFAFLPVRQMGFKFLIHADFDTQANRQDIVTSSARNEGLAVGIADAFVKAVLQMCDHPTLLFQWMRYLPQQDAYPWDAFWKSLITRIKEQIQLHPVVAPAKPGPLRRVGECLRLTTDSIDRYGQPLLPDIPPHKYLSTKYESSDLDRLKDVGLRFMAMDEHILRARADIASTTSRIKTQVDEDWQTRIANFLHLPFRERWEKRIREVKELALLPLRSGEWTSTTLGPVYYANLEGADLLIPSGIGLRNVDPAAVANTSRKRLFDAVGVQNISAVEVRNLVARKCQSGPLTLFESVEYLQFLFLTQAFAAPGSAEPRVLRIFNHNGDILDGREADIYIRSDDRYGAAQLFCPTEPGSGPGRGAPGFVVSFVNDAYFEDPPSLPSPTEGEIARWSQWLTKVCVLTETVSIYDARRGELTPAGKYVSKHRPEKFMGLLRMNWEETLRSQARRDARIIDAIGQIPVLCRGAGVVALRPLKLTYLPLPDLIALCDRFMVEGEFFPWLELETSVSETRAALEWSALGSAFGLGYDRPWLELALVALQYIYSANSHAEESLARPQRMHQLYTYLQSKVDESSDPQECRKTIRAAFESERYLYIPPPSADAGFTTPLLCVWSAPVTLNALYVLQTCYRGAFSLTPDQVMSLERFFVHTLGIDARCGWPEIISEISWHKDDSENETRYPRATELYECLMNMGLLGDDVEKLKQAFSEEALIFSMDDNGQPAWHKPHDCLWSSATTIGGKFVLDRVYGDLKEFFVGMLGVSTMTAAMVYEKLTTEHDDSFTVAEAKETIMVFNSFLATDPGNFEPEPVRANRIFPVRTPGGRVGLRRGTDAFSLLDQKPLGEAFSHVANFLDCSLQELRILGPFIQWVGLGNRYLSASVKEITSADRESTRPISASQRQIKAKAHALLRIAAFFNSPRIKSSLDELYTFLRNSKILETESITAEILLTQGDHVYRVERDLVLVHFRESDDELAVYVPRDERRQEVCFNSKLPKRLCEWLMTDPTTQITERISPQALSAVQSVLNAKPFALEDILDQHGIGEVNVPNLDDDGMDQDNALVPARPVSPAVSGDGAEAIAVSPPVTPSPRRPAPSSHTEPESSDEEATAMATPLSPVASPAPTAASSYLAVQSAYASARPPLRPTQVLSPEPQDAYYRLLQNVVRAARSTAFPSQGIFNIAALRSALPDAAFTPQVLQSQLAEHYTPLRRKPPRVLGSPVMEGK</sequence>
<evidence type="ECO:0000256" key="1">
    <source>
        <dbReference type="SAM" id="MobiDB-lite"/>
    </source>
</evidence>
<dbReference type="InterPro" id="IPR036890">
    <property type="entry name" value="HATPase_C_sf"/>
</dbReference>
<dbReference type="SUPFAM" id="SSF55874">
    <property type="entry name" value="ATPase domain of HSP90 chaperone/DNA topoisomerase II/histidine kinase"/>
    <property type="match status" value="1"/>
</dbReference>
<protein>
    <recommendedName>
        <fullName evidence="4">Protein NO VEIN C-terminal domain-containing protein</fullName>
    </recommendedName>
</protein>
<keyword evidence="3" id="KW-1185">Reference proteome</keyword>
<proteinExistence type="predicted"/>
<dbReference type="NCBIfam" id="NF047352">
    <property type="entry name" value="P_loop_sacsin"/>
    <property type="match status" value="1"/>
</dbReference>
<evidence type="ECO:0008006" key="4">
    <source>
        <dbReference type="Google" id="ProtNLM"/>
    </source>
</evidence>
<reference evidence="2" key="1">
    <citation type="journal article" date="2023" name="Mol. Phylogenet. Evol.">
        <title>Genome-scale phylogeny and comparative genomics of the fungal order Sordariales.</title>
        <authorList>
            <person name="Hensen N."/>
            <person name="Bonometti L."/>
            <person name="Westerberg I."/>
            <person name="Brannstrom I.O."/>
            <person name="Guillou S."/>
            <person name="Cros-Aarteil S."/>
            <person name="Calhoun S."/>
            <person name="Haridas S."/>
            <person name="Kuo A."/>
            <person name="Mondo S."/>
            <person name="Pangilinan J."/>
            <person name="Riley R."/>
            <person name="LaButti K."/>
            <person name="Andreopoulos B."/>
            <person name="Lipzen A."/>
            <person name="Chen C."/>
            <person name="Yan M."/>
            <person name="Daum C."/>
            <person name="Ng V."/>
            <person name="Clum A."/>
            <person name="Steindorff A."/>
            <person name="Ohm R.A."/>
            <person name="Martin F."/>
            <person name="Silar P."/>
            <person name="Natvig D.O."/>
            <person name="Lalanne C."/>
            <person name="Gautier V."/>
            <person name="Ament-Velasquez S.L."/>
            <person name="Kruys A."/>
            <person name="Hutchinson M.I."/>
            <person name="Powell A.J."/>
            <person name="Barry K."/>
            <person name="Miller A.N."/>
            <person name="Grigoriev I.V."/>
            <person name="Debuchy R."/>
            <person name="Gladieux P."/>
            <person name="Hiltunen Thoren M."/>
            <person name="Johannesson H."/>
        </authorList>
    </citation>
    <scope>NUCLEOTIDE SEQUENCE</scope>
    <source>
        <strain evidence="2">PSN243</strain>
    </source>
</reference>
<dbReference type="Gene3D" id="3.30.565.10">
    <property type="entry name" value="Histidine kinase-like ATPase, C-terminal domain"/>
    <property type="match status" value="1"/>
</dbReference>
<dbReference type="PANTHER" id="PTHR32387">
    <property type="entry name" value="WU:FJ29H11"/>
    <property type="match status" value="1"/>
</dbReference>
<gene>
    <name evidence="2" type="ORF">QBC34DRAFT_487117</name>
</gene>
<comment type="caution">
    <text evidence="2">The sequence shown here is derived from an EMBL/GenBank/DDBJ whole genome shotgun (WGS) entry which is preliminary data.</text>
</comment>
<feature type="region of interest" description="Disordered" evidence="1">
    <location>
        <begin position="1389"/>
        <end position="1463"/>
    </location>
</feature>